<keyword evidence="3" id="KW-1185">Reference proteome</keyword>
<comment type="caution">
    <text evidence="2">The sequence shown here is derived from an EMBL/GenBank/DDBJ whole genome shotgun (WGS) entry which is preliminary data.</text>
</comment>
<sequence length="163" mass="18950">MLFLIPVYLLILGFAIGACVWIMKLFNEGRRIRQKNAEEQRQRHGGESVLEWDGPYAEGEPDAEFGRLVVQFKQKKGSGYARFYERGLVRGKRRLPYSEVKDMLVLEENAPKMATALRRMQDQRSTGLNIYPKKGMQMVISKFDYEIDIKLLRDVQNGLGYRN</sequence>
<evidence type="ECO:0000313" key="2">
    <source>
        <dbReference type="EMBL" id="GJN65507.1"/>
    </source>
</evidence>
<keyword evidence="1" id="KW-1133">Transmembrane helix</keyword>
<reference evidence="2" key="1">
    <citation type="journal article" date="2022" name="Int. J. Syst. Evol. Microbiol.">
        <title>Genome-based, phenotypic and chemotaxonomic classification of Faecalibacterium strains: proposal of three novel species Faecalibacterium duncaniae sp. nov., Faecalibacterium hattorii sp. nov. and Faecalibacterium gallinarum sp. nov. .</title>
        <authorList>
            <person name="Sakamoto M."/>
            <person name="Sakurai N."/>
            <person name="Tanno H."/>
            <person name="Iino T."/>
            <person name="Ohkuma M."/>
            <person name="Endo A."/>
        </authorList>
    </citation>
    <scope>NUCLEOTIDE SEQUENCE</scope>
    <source>
        <strain evidence="2">JCM 17207</strain>
    </source>
</reference>
<organism evidence="2 3">
    <name type="scientific">Faecalibacterium gallinarum</name>
    <dbReference type="NCBI Taxonomy" id="2903556"/>
    <lineage>
        <taxon>Bacteria</taxon>
        <taxon>Bacillati</taxon>
        <taxon>Bacillota</taxon>
        <taxon>Clostridia</taxon>
        <taxon>Eubacteriales</taxon>
        <taxon>Oscillospiraceae</taxon>
        <taxon>Faecalibacterium</taxon>
    </lineage>
</organism>
<dbReference type="EMBL" id="BQKV01000098">
    <property type="protein sequence ID" value="GJN65507.1"/>
    <property type="molecule type" value="Genomic_DNA"/>
</dbReference>
<evidence type="ECO:0000313" key="3">
    <source>
        <dbReference type="Proteomes" id="UP001055185"/>
    </source>
</evidence>
<evidence type="ECO:0000256" key="1">
    <source>
        <dbReference type="SAM" id="Phobius"/>
    </source>
</evidence>
<keyword evidence="1" id="KW-0812">Transmembrane</keyword>
<dbReference type="AlphaFoldDB" id="A0AA37MZH1"/>
<feature type="transmembrane region" description="Helical" evidence="1">
    <location>
        <begin position="6"/>
        <end position="26"/>
    </location>
</feature>
<dbReference type="RefSeq" id="WP_238317723.1">
    <property type="nucleotide sequence ID" value="NZ_BQKV01000098.1"/>
</dbReference>
<dbReference type="Proteomes" id="UP001055185">
    <property type="component" value="Unassembled WGS sequence"/>
</dbReference>
<keyword evidence="1" id="KW-0472">Membrane</keyword>
<gene>
    <name evidence="2" type="ORF">JCM17207_21320</name>
</gene>
<proteinExistence type="predicted"/>
<accession>A0AA37MZH1</accession>
<protein>
    <submittedName>
        <fullName evidence="2">Uncharacterized protein</fullName>
    </submittedName>
</protein>
<name>A0AA37MZH1_9FIRM</name>